<evidence type="ECO:0000259" key="3">
    <source>
        <dbReference type="Pfam" id="PF07811"/>
    </source>
</evidence>
<keyword evidence="5" id="KW-1185">Reference proteome</keyword>
<evidence type="ECO:0000256" key="2">
    <source>
        <dbReference type="SAM" id="Phobius"/>
    </source>
</evidence>
<protein>
    <recommendedName>
        <fullName evidence="3">TadE-like domain-containing protein</fullName>
    </recommendedName>
</protein>
<gene>
    <name evidence="4" type="ORF">GCM10022214_78320</name>
</gene>
<dbReference type="EMBL" id="BAAAZG010000061">
    <property type="protein sequence ID" value="GAA4101073.1"/>
    <property type="molecule type" value="Genomic_DNA"/>
</dbReference>
<dbReference type="Proteomes" id="UP001500683">
    <property type="component" value="Unassembled WGS sequence"/>
</dbReference>
<dbReference type="Pfam" id="PF07811">
    <property type="entry name" value="TadE"/>
    <property type="match status" value="1"/>
</dbReference>
<feature type="transmembrane region" description="Helical" evidence="2">
    <location>
        <begin position="12"/>
        <end position="37"/>
    </location>
</feature>
<comment type="caution">
    <text evidence="4">The sequence shown here is derived from an EMBL/GenBank/DDBJ whole genome shotgun (WGS) entry which is preliminary data.</text>
</comment>
<proteinExistence type="predicted"/>
<evidence type="ECO:0000313" key="5">
    <source>
        <dbReference type="Proteomes" id="UP001500683"/>
    </source>
</evidence>
<reference evidence="5" key="1">
    <citation type="journal article" date="2019" name="Int. J. Syst. Evol. Microbiol.">
        <title>The Global Catalogue of Microorganisms (GCM) 10K type strain sequencing project: providing services to taxonomists for standard genome sequencing and annotation.</title>
        <authorList>
            <consortium name="The Broad Institute Genomics Platform"/>
            <consortium name="The Broad Institute Genome Sequencing Center for Infectious Disease"/>
            <person name="Wu L."/>
            <person name="Ma J."/>
        </authorList>
    </citation>
    <scope>NUCLEOTIDE SEQUENCE [LARGE SCALE GENOMIC DNA]</scope>
    <source>
        <strain evidence="5">JCM 16702</strain>
    </source>
</reference>
<accession>A0ABP7X0Q5</accession>
<dbReference type="InterPro" id="IPR012495">
    <property type="entry name" value="TadE-like_dom"/>
</dbReference>
<name>A0ABP7X0Q5_9ACTN</name>
<evidence type="ECO:0000313" key="4">
    <source>
        <dbReference type="EMBL" id="GAA4101073.1"/>
    </source>
</evidence>
<organism evidence="4 5">
    <name type="scientific">Actinomadura miaoliensis</name>
    <dbReference type="NCBI Taxonomy" id="430685"/>
    <lineage>
        <taxon>Bacteria</taxon>
        <taxon>Bacillati</taxon>
        <taxon>Actinomycetota</taxon>
        <taxon>Actinomycetes</taxon>
        <taxon>Streptosporangiales</taxon>
        <taxon>Thermomonosporaceae</taxon>
        <taxon>Actinomadura</taxon>
    </lineage>
</organism>
<feature type="region of interest" description="Disordered" evidence="1">
    <location>
        <begin position="119"/>
        <end position="147"/>
    </location>
</feature>
<feature type="domain" description="TadE-like" evidence="3">
    <location>
        <begin position="10"/>
        <end position="52"/>
    </location>
</feature>
<keyword evidence="2" id="KW-1133">Transmembrane helix</keyword>
<keyword evidence="2" id="KW-0472">Membrane</keyword>
<keyword evidence="2" id="KW-0812">Transmembrane</keyword>
<sequence length="147" mass="15067">MDARRCTDRGSITLETVIAVPVVLTAVLVTLHAALWFHARNIALSAAQEGVRVARAYGAKSDGSATALAFARSSGDGFLLSPSANASGSNATTVVVRVQGRSLSLIPFVRSNVSQVARGPREKFTTPSGGLPNAAPLPGANLGAEGR</sequence>
<evidence type="ECO:0000256" key="1">
    <source>
        <dbReference type="SAM" id="MobiDB-lite"/>
    </source>
</evidence>